<name>A0A1F6LJL8_9BACT</name>
<dbReference type="GO" id="GO:0004385">
    <property type="term" value="F:GMP kinase activity"/>
    <property type="evidence" value="ECO:0007669"/>
    <property type="project" value="UniProtKB-EC"/>
</dbReference>
<dbReference type="Pfam" id="PF00625">
    <property type="entry name" value="Guanylate_kin"/>
    <property type="match status" value="1"/>
</dbReference>
<accession>A0A1F6LJL8</accession>
<protein>
    <recommendedName>
        <fullName evidence="3">Guanylate kinase</fullName>
        <ecNumber evidence="2">2.7.4.8</ecNumber>
    </recommendedName>
    <alternativeName>
        <fullName evidence="8">GMP kinase</fullName>
    </alternativeName>
</protein>
<keyword evidence="5" id="KW-0547">Nucleotide-binding</keyword>
<dbReference type="EC" id="2.7.4.8" evidence="2"/>
<dbReference type="Gene3D" id="3.30.63.10">
    <property type="entry name" value="Guanylate Kinase phosphate binding domain"/>
    <property type="match status" value="1"/>
</dbReference>
<proteinExistence type="inferred from homology"/>
<comment type="caution">
    <text evidence="10">The sequence shown here is derived from an EMBL/GenBank/DDBJ whole genome shotgun (WGS) entry which is preliminary data.</text>
</comment>
<evidence type="ECO:0000256" key="3">
    <source>
        <dbReference type="ARBA" id="ARBA00016296"/>
    </source>
</evidence>
<dbReference type="CDD" id="cd00071">
    <property type="entry name" value="GMPK"/>
    <property type="match status" value="1"/>
</dbReference>
<dbReference type="PROSITE" id="PS00856">
    <property type="entry name" value="GUANYLATE_KINASE_1"/>
    <property type="match status" value="1"/>
</dbReference>
<dbReference type="InterPro" id="IPR008145">
    <property type="entry name" value="GK/Ca_channel_bsu"/>
</dbReference>
<dbReference type="SMART" id="SM00072">
    <property type="entry name" value="GuKc"/>
    <property type="match status" value="1"/>
</dbReference>
<evidence type="ECO:0000259" key="9">
    <source>
        <dbReference type="PROSITE" id="PS50052"/>
    </source>
</evidence>
<comment type="similarity">
    <text evidence="1">Belongs to the guanylate kinase family.</text>
</comment>
<reference evidence="10 11" key="1">
    <citation type="journal article" date="2016" name="Nat. Commun.">
        <title>Thousands of microbial genomes shed light on interconnected biogeochemical processes in an aquifer system.</title>
        <authorList>
            <person name="Anantharaman K."/>
            <person name="Brown C.T."/>
            <person name="Hug L.A."/>
            <person name="Sharon I."/>
            <person name="Castelle C.J."/>
            <person name="Probst A.J."/>
            <person name="Thomas B.C."/>
            <person name="Singh A."/>
            <person name="Wilkins M.J."/>
            <person name="Karaoz U."/>
            <person name="Brodie E.L."/>
            <person name="Williams K.H."/>
            <person name="Hubbard S.S."/>
            <person name="Banfield J.F."/>
        </authorList>
    </citation>
    <scope>NUCLEOTIDE SEQUENCE [LARGE SCALE GENOMIC DNA]</scope>
</reference>
<dbReference type="FunFam" id="3.30.63.10:FF:000002">
    <property type="entry name" value="Guanylate kinase 1"/>
    <property type="match status" value="1"/>
</dbReference>
<dbReference type="PROSITE" id="PS50052">
    <property type="entry name" value="GUANYLATE_KINASE_2"/>
    <property type="match status" value="1"/>
</dbReference>
<dbReference type="AlphaFoldDB" id="A0A1F6LJL8"/>
<sequence length="189" mass="21397">MSKSIFVVISSPSGGGKDTIIAKLMNIFSGSVKLLTTTTRDKRPGDVSGINYNFISKESFEKKIKNNELVEYNNFNGNYYGIEKEILAKTLANNRLVFTNIDVNGRANLKKSGVDHLSIFLLPDSIDVLENRIRERGGVEESELKKRLKIAKKEIKMANKYDYKVVNKEGYLDMAVKEIEKIINKVDKK</sequence>
<dbReference type="InterPro" id="IPR008144">
    <property type="entry name" value="Guanylate_kin-like_dom"/>
</dbReference>
<dbReference type="InterPro" id="IPR027417">
    <property type="entry name" value="P-loop_NTPase"/>
</dbReference>
<keyword evidence="4" id="KW-0808">Transferase</keyword>
<keyword evidence="7" id="KW-0067">ATP-binding</keyword>
<dbReference type="Proteomes" id="UP000177067">
    <property type="component" value="Unassembled WGS sequence"/>
</dbReference>
<evidence type="ECO:0000256" key="6">
    <source>
        <dbReference type="ARBA" id="ARBA00022777"/>
    </source>
</evidence>
<evidence type="ECO:0000256" key="7">
    <source>
        <dbReference type="ARBA" id="ARBA00022840"/>
    </source>
</evidence>
<evidence type="ECO:0000256" key="1">
    <source>
        <dbReference type="ARBA" id="ARBA00005790"/>
    </source>
</evidence>
<organism evidence="10 11">
    <name type="scientific">Candidatus Magasanikbacteria bacterium RIFCSPHIGHO2_01_FULL_33_34</name>
    <dbReference type="NCBI Taxonomy" id="1798671"/>
    <lineage>
        <taxon>Bacteria</taxon>
        <taxon>Candidatus Magasanikiibacteriota</taxon>
    </lineage>
</organism>
<dbReference type="EMBL" id="MFPS01000007">
    <property type="protein sequence ID" value="OGH59505.1"/>
    <property type="molecule type" value="Genomic_DNA"/>
</dbReference>
<dbReference type="GO" id="GO:0005829">
    <property type="term" value="C:cytosol"/>
    <property type="evidence" value="ECO:0007669"/>
    <property type="project" value="TreeGrafter"/>
</dbReference>
<dbReference type="InterPro" id="IPR017665">
    <property type="entry name" value="Guanylate_kinase"/>
</dbReference>
<evidence type="ECO:0000256" key="4">
    <source>
        <dbReference type="ARBA" id="ARBA00022679"/>
    </source>
</evidence>
<evidence type="ECO:0000256" key="5">
    <source>
        <dbReference type="ARBA" id="ARBA00022741"/>
    </source>
</evidence>
<dbReference type="Gene3D" id="3.40.50.300">
    <property type="entry name" value="P-loop containing nucleotide triphosphate hydrolases"/>
    <property type="match status" value="1"/>
</dbReference>
<gene>
    <name evidence="10" type="ORF">A2725_01640</name>
</gene>
<dbReference type="InterPro" id="IPR020590">
    <property type="entry name" value="Guanylate_kinase_CS"/>
</dbReference>
<evidence type="ECO:0000256" key="8">
    <source>
        <dbReference type="ARBA" id="ARBA00030128"/>
    </source>
</evidence>
<dbReference type="SUPFAM" id="SSF52540">
    <property type="entry name" value="P-loop containing nucleoside triphosphate hydrolases"/>
    <property type="match status" value="1"/>
</dbReference>
<dbReference type="PANTHER" id="PTHR23117">
    <property type="entry name" value="GUANYLATE KINASE-RELATED"/>
    <property type="match status" value="1"/>
</dbReference>
<feature type="domain" description="Guanylate kinase-like" evidence="9">
    <location>
        <begin position="4"/>
        <end position="184"/>
    </location>
</feature>
<dbReference type="NCBIfam" id="TIGR03263">
    <property type="entry name" value="guanyl_kin"/>
    <property type="match status" value="1"/>
</dbReference>
<keyword evidence="6 10" id="KW-0418">Kinase</keyword>
<evidence type="ECO:0000256" key="2">
    <source>
        <dbReference type="ARBA" id="ARBA00012961"/>
    </source>
</evidence>
<dbReference type="PANTHER" id="PTHR23117:SF13">
    <property type="entry name" value="GUANYLATE KINASE"/>
    <property type="match status" value="1"/>
</dbReference>
<evidence type="ECO:0000313" key="10">
    <source>
        <dbReference type="EMBL" id="OGH59505.1"/>
    </source>
</evidence>
<evidence type="ECO:0000313" key="11">
    <source>
        <dbReference type="Proteomes" id="UP000177067"/>
    </source>
</evidence>
<dbReference type="GO" id="GO:0005524">
    <property type="term" value="F:ATP binding"/>
    <property type="evidence" value="ECO:0007669"/>
    <property type="project" value="UniProtKB-KW"/>
</dbReference>